<name>A0A1A7ZGX5_NOTFU</name>
<gene>
    <name evidence="3" type="primary">Nfu_g_1_000024</name>
</gene>
<reference evidence="3" key="2">
    <citation type="submission" date="2016-06" db="EMBL/GenBank/DDBJ databases">
        <title>The genome of a short-lived fish provides insights into sex chromosome evolution and the genetic control of aging.</title>
        <authorList>
            <person name="Reichwald K."/>
            <person name="Felder M."/>
            <person name="Petzold A."/>
            <person name="Koch P."/>
            <person name="Groth M."/>
            <person name="Platzer M."/>
        </authorList>
    </citation>
    <scope>NUCLEOTIDE SEQUENCE</scope>
    <source>
        <tissue evidence="3">Brain</tissue>
    </source>
</reference>
<sequence length="291" mass="32600">MPAKKAQNKSKVHSSPSEEEDVSGANNQAVSTGDASPGRLDVSTGMAQNLDVIQILDGIRSDFSTKIGVVLTTIQDVKRDVQDFSLRMDGAEKRISNVEDDVNSEKGKTEALVKQVALLTDKLEDLENRSRRSNLRLVNVPEKIEGNDAVAFLEKWLPEALGPATFPRQPLIERAHRLPGRKQPNRPPTPRVLIVKFLNFQDRVRVMRAASTKGKVICGGQEVLFFPDLSTDLHRRRRGFDRVKQQLRSMNIRYGLIYPAKLRVSTDEHTHVFETPADAEKFIKGLQNTAI</sequence>
<evidence type="ECO:0000313" key="3">
    <source>
        <dbReference type="EMBL" id="SBP41728.1"/>
    </source>
</evidence>
<dbReference type="Gene3D" id="3.30.70.1820">
    <property type="entry name" value="L1 transposable element, RRM domain"/>
    <property type="match status" value="1"/>
</dbReference>
<feature type="region of interest" description="Disordered" evidence="2">
    <location>
        <begin position="1"/>
        <end position="42"/>
    </location>
</feature>
<organism evidence="3">
    <name type="scientific">Nothobranchius furzeri</name>
    <name type="common">Turquoise killifish</name>
    <dbReference type="NCBI Taxonomy" id="105023"/>
    <lineage>
        <taxon>Eukaryota</taxon>
        <taxon>Metazoa</taxon>
        <taxon>Chordata</taxon>
        <taxon>Craniata</taxon>
        <taxon>Vertebrata</taxon>
        <taxon>Euteleostomi</taxon>
        <taxon>Actinopterygii</taxon>
        <taxon>Neopterygii</taxon>
        <taxon>Teleostei</taxon>
        <taxon>Neoteleostei</taxon>
        <taxon>Acanthomorphata</taxon>
        <taxon>Ovalentaria</taxon>
        <taxon>Atherinomorphae</taxon>
        <taxon>Cyprinodontiformes</taxon>
        <taxon>Nothobranchiidae</taxon>
        <taxon>Nothobranchius</taxon>
    </lineage>
</organism>
<dbReference type="PANTHER" id="PTHR11505">
    <property type="entry name" value="L1 TRANSPOSABLE ELEMENT-RELATED"/>
    <property type="match status" value="1"/>
</dbReference>
<evidence type="ECO:0000256" key="2">
    <source>
        <dbReference type="SAM" id="MobiDB-lite"/>
    </source>
</evidence>
<keyword evidence="1" id="KW-0175">Coiled coil</keyword>
<proteinExistence type="predicted"/>
<dbReference type="EMBL" id="HADY01003243">
    <property type="protein sequence ID" value="SBP41728.1"/>
    <property type="molecule type" value="Transcribed_RNA"/>
</dbReference>
<feature type="compositionally biased region" description="Basic residues" evidence="2">
    <location>
        <begin position="1"/>
        <end position="12"/>
    </location>
</feature>
<reference evidence="3" key="1">
    <citation type="submission" date="2016-05" db="EMBL/GenBank/DDBJ databases">
        <authorList>
            <person name="Lavstsen T."/>
            <person name="Jespersen J.S."/>
        </authorList>
    </citation>
    <scope>NUCLEOTIDE SEQUENCE</scope>
    <source>
        <tissue evidence="3">Brain</tissue>
    </source>
</reference>
<accession>A0A1A7ZGX5</accession>
<feature type="compositionally biased region" description="Polar residues" evidence="2">
    <location>
        <begin position="24"/>
        <end position="34"/>
    </location>
</feature>
<evidence type="ECO:0000256" key="1">
    <source>
        <dbReference type="SAM" id="Coils"/>
    </source>
</evidence>
<dbReference type="InterPro" id="IPR004244">
    <property type="entry name" value="Transposase_22"/>
</dbReference>
<evidence type="ECO:0008006" key="4">
    <source>
        <dbReference type="Google" id="ProtNLM"/>
    </source>
</evidence>
<protein>
    <recommendedName>
        <fullName evidence="4">LINE-1 type transposase domain containing 1</fullName>
    </recommendedName>
</protein>
<dbReference type="AlphaFoldDB" id="A0A1A7ZGX5"/>
<feature type="coiled-coil region" evidence="1">
    <location>
        <begin position="74"/>
        <end position="136"/>
    </location>
</feature>